<reference evidence="2" key="1">
    <citation type="journal article" date="2019" name="Int. J. Syst. Evol. Microbiol.">
        <title>The Global Catalogue of Microorganisms (GCM) 10K type strain sequencing project: providing services to taxonomists for standard genome sequencing and annotation.</title>
        <authorList>
            <consortium name="The Broad Institute Genomics Platform"/>
            <consortium name="The Broad Institute Genome Sequencing Center for Infectious Disease"/>
            <person name="Wu L."/>
            <person name="Ma J."/>
        </authorList>
    </citation>
    <scope>NUCLEOTIDE SEQUENCE [LARGE SCALE GENOMIC DNA]</scope>
    <source>
        <strain evidence="2">CECT 9128</strain>
    </source>
</reference>
<protein>
    <submittedName>
        <fullName evidence="1">Uncharacterized protein</fullName>
    </submittedName>
</protein>
<dbReference type="EMBL" id="JBHSAS010000006">
    <property type="protein sequence ID" value="MFC4027226.1"/>
    <property type="molecule type" value="Genomic_DNA"/>
</dbReference>
<dbReference type="RefSeq" id="WP_290234665.1">
    <property type="nucleotide sequence ID" value="NZ_JAUFPZ010000002.1"/>
</dbReference>
<proteinExistence type="predicted"/>
<comment type="caution">
    <text evidence="1">The sequence shown here is derived from an EMBL/GenBank/DDBJ whole genome shotgun (WGS) entry which is preliminary data.</text>
</comment>
<sequence length="64" mass="7082">MKQLLKLVKENSRKTGNFSGISEVRLAQAASISLPRTRELLKVLSSNQKILLTEGINSKIVFAI</sequence>
<organism evidence="1 2">
    <name type="scientific">Zunongwangia endophytica</name>
    <dbReference type="NCBI Taxonomy" id="1808945"/>
    <lineage>
        <taxon>Bacteria</taxon>
        <taxon>Pseudomonadati</taxon>
        <taxon>Bacteroidota</taxon>
        <taxon>Flavobacteriia</taxon>
        <taxon>Flavobacteriales</taxon>
        <taxon>Flavobacteriaceae</taxon>
        <taxon>Zunongwangia</taxon>
    </lineage>
</organism>
<evidence type="ECO:0000313" key="2">
    <source>
        <dbReference type="Proteomes" id="UP001595793"/>
    </source>
</evidence>
<name>A0ABV8HAI9_9FLAO</name>
<gene>
    <name evidence="1" type="ORF">ACFOS1_07405</name>
</gene>
<accession>A0ABV8HAI9</accession>
<evidence type="ECO:0000313" key="1">
    <source>
        <dbReference type="EMBL" id="MFC4027226.1"/>
    </source>
</evidence>
<dbReference type="Proteomes" id="UP001595793">
    <property type="component" value="Unassembled WGS sequence"/>
</dbReference>
<keyword evidence="2" id="KW-1185">Reference proteome</keyword>